<dbReference type="PANTHER" id="PTHR38248">
    <property type="entry name" value="FUNK1 6"/>
    <property type="match status" value="1"/>
</dbReference>
<reference evidence="3 4" key="1">
    <citation type="journal article" date="2019" name="New Phytol.">
        <title>Comparative genomics reveals unique wood-decay strategies and fruiting body development in the Schizophyllaceae.</title>
        <authorList>
            <person name="Almasi E."/>
            <person name="Sahu N."/>
            <person name="Krizsan K."/>
            <person name="Balint B."/>
            <person name="Kovacs G.M."/>
            <person name="Kiss B."/>
            <person name="Cseklye J."/>
            <person name="Drula E."/>
            <person name="Henrissat B."/>
            <person name="Nagy I."/>
            <person name="Chovatia M."/>
            <person name="Adam C."/>
            <person name="LaButti K."/>
            <person name="Lipzen A."/>
            <person name="Riley R."/>
            <person name="Grigoriev I.V."/>
            <person name="Nagy L.G."/>
        </authorList>
    </citation>
    <scope>NUCLEOTIDE SEQUENCE [LARGE SCALE GENOMIC DNA]</scope>
    <source>
        <strain evidence="3 4">NL-1724</strain>
    </source>
</reference>
<evidence type="ECO:0000313" key="3">
    <source>
        <dbReference type="EMBL" id="TRM63733.1"/>
    </source>
</evidence>
<proteinExistence type="predicted"/>
<dbReference type="Gene3D" id="1.10.510.10">
    <property type="entry name" value="Transferase(Phosphotransferase) domain 1"/>
    <property type="match status" value="1"/>
</dbReference>
<dbReference type="Proteomes" id="UP000320762">
    <property type="component" value="Unassembled WGS sequence"/>
</dbReference>
<feature type="region of interest" description="Disordered" evidence="1">
    <location>
        <begin position="763"/>
        <end position="821"/>
    </location>
</feature>
<accession>A0A550CG08</accession>
<dbReference type="InterPro" id="IPR011009">
    <property type="entry name" value="Kinase-like_dom_sf"/>
</dbReference>
<evidence type="ECO:0000259" key="2">
    <source>
        <dbReference type="Pfam" id="PF17667"/>
    </source>
</evidence>
<evidence type="ECO:0000313" key="4">
    <source>
        <dbReference type="Proteomes" id="UP000320762"/>
    </source>
</evidence>
<dbReference type="Pfam" id="PF17667">
    <property type="entry name" value="Pkinase_fungal"/>
    <property type="match status" value="1"/>
</dbReference>
<dbReference type="EMBL" id="VDMD01000009">
    <property type="protein sequence ID" value="TRM63733.1"/>
    <property type="molecule type" value="Genomic_DNA"/>
</dbReference>
<sequence length="821" mass="93612">MMDKDTSARTARQALCADIRDIPQVAVQIFLDHFMPPPPVDVDILVDKLSRKSDHTARPVLSLVEGAECWEAYRTQPARRAKDNKLEHAIYSDLEHIGAQIAAFCCEINGKLKQTTILKMNGTKLLPSVIYTSAEPDGVRVLVHHQPSWGSAAITEEYELRQSAAMDNHQKVIWNMFHSMRTDVRRRFVFGLTIENTTVRLWHMNREVIIVSEPFDMNKDWRIFADVYARFSFASSTRLGYDDTIVLRDHRQQRDGHPSYRIFVDDIAYITTETLANYAVHDGFGRSTRVFRAYRDGQPATDDIYAIKDNWLREAHDLEFNTYKDIMTAIEKHDWSHYRAPPVDARELNDASWDEGDTVDPRHGQDGFDRKSYFIKIIAGILVKTKDEDDGEGEGSIIDNTLHVISGGFQMPERCESLCVFARYNDGASAARKGRTATYVSTATQESETSGDETAQAARLPVMGCFERKVYARMHHRSVMLYAQPLDKIKSASLAFKVLSDASYALFIMHQLDLCHRDMSPYNVLSVGGQGVLADFEYVKRKDTATRDTSRTGTANFMAVEVMRGNHLRQQTQSLSNRKNRFDEASDEQEIVPWEFRDVHDLESVWWIALWLLFRDTAEPDALTPPYQIDAHKAMYPILFPGVIDDSERSKYLTHDYLRTATNVLPPHWKAVIGKPLKLFRRSLSLFYDRENVDQRLFPTMWYEIDRVVCAAGEALTGQLVPFVFDGRAPLVEERSPDDADTHAIPPPPVFGELDLDRVVTTTPMDEDQEKPLRRSLLNDLKRARPGEDDETTGSGRDGEAVVNEDVEEYRVTKKAKHGGS</sequence>
<dbReference type="OrthoDB" id="312874at2759"/>
<feature type="domain" description="Fungal-type protein kinase" evidence="2">
    <location>
        <begin position="146"/>
        <end position="612"/>
    </location>
</feature>
<name>A0A550CG08_9AGAR</name>
<evidence type="ECO:0000256" key="1">
    <source>
        <dbReference type="SAM" id="MobiDB-lite"/>
    </source>
</evidence>
<organism evidence="3 4">
    <name type="scientific">Schizophyllum amplum</name>
    <dbReference type="NCBI Taxonomy" id="97359"/>
    <lineage>
        <taxon>Eukaryota</taxon>
        <taxon>Fungi</taxon>
        <taxon>Dikarya</taxon>
        <taxon>Basidiomycota</taxon>
        <taxon>Agaricomycotina</taxon>
        <taxon>Agaricomycetes</taxon>
        <taxon>Agaricomycetidae</taxon>
        <taxon>Agaricales</taxon>
        <taxon>Schizophyllaceae</taxon>
        <taxon>Schizophyllum</taxon>
    </lineage>
</organism>
<keyword evidence="4" id="KW-1185">Reference proteome</keyword>
<dbReference type="AlphaFoldDB" id="A0A550CG08"/>
<gene>
    <name evidence="3" type="ORF">BD626DRAFT_401993</name>
</gene>
<feature type="region of interest" description="Disordered" evidence="1">
    <location>
        <begin position="734"/>
        <end position="753"/>
    </location>
</feature>
<protein>
    <recommendedName>
        <fullName evidence="2">Fungal-type protein kinase domain-containing protein</fullName>
    </recommendedName>
</protein>
<comment type="caution">
    <text evidence="3">The sequence shown here is derived from an EMBL/GenBank/DDBJ whole genome shotgun (WGS) entry which is preliminary data.</text>
</comment>
<dbReference type="SUPFAM" id="SSF56112">
    <property type="entry name" value="Protein kinase-like (PK-like)"/>
    <property type="match status" value="1"/>
</dbReference>
<dbReference type="InterPro" id="IPR040976">
    <property type="entry name" value="Pkinase_fungal"/>
</dbReference>
<dbReference type="PANTHER" id="PTHR38248:SF2">
    <property type="entry name" value="FUNK1 11"/>
    <property type="match status" value="1"/>
</dbReference>